<feature type="region of interest" description="Disordered" evidence="1">
    <location>
        <begin position="285"/>
        <end position="309"/>
    </location>
</feature>
<proteinExistence type="predicted"/>
<organism evidence="2 3">
    <name type="scientific">Perkinsus olseni</name>
    <name type="common">Perkinsus atlanticus</name>
    <dbReference type="NCBI Taxonomy" id="32597"/>
    <lineage>
        <taxon>Eukaryota</taxon>
        <taxon>Sar</taxon>
        <taxon>Alveolata</taxon>
        <taxon>Perkinsozoa</taxon>
        <taxon>Perkinsea</taxon>
        <taxon>Perkinsida</taxon>
        <taxon>Perkinsidae</taxon>
        <taxon>Perkinsus</taxon>
    </lineage>
</organism>
<feature type="compositionally biased region" description="Polar residues" evidence="1">
    <location>
        <begin position="86"/>
        <end position="99"/>
    </location>
</feature>
<feature type="region of interest" description="Disordered" evidence="1">
    <location>
        <begin position="1"/>
        <end position="71"/>
    </location>
</feature>
<evidence type="ECO:0000256" key="1">
    <source>
        <dbReference type="SAM" id="MobiDB-lite"/>
    </source>
</evidence>
<gene>
    <name evidence="2" type="ORF">FOZ63_014949</name>
</gene>
<dbReference type="Proteomes" id="UP000553632">
    <property type="component" value="Unassembled WGS sequence"/>
</dbReference>
<feature type="region of interest" description="Disordered" evidence="1">
    <location>
        <begin position="86"/>
        <end position="116"/>
    </location>
</feature>
<feature type="region of interest" description="Disordered" evidence="1">
    <location>
        <begin position="127"/>
        <end position="146"/>
    </location>
</feature>
<dbReference type="EMBL" id="JABANO010027096">
    <property type="protein sequence ID" value="KAF4717429.1"/>
    <property type="molecule type" value="Genomic_DNA"/>
</dbReference>
<feature type="compositionally biased region" description="Low complexity" evidence="1">
    <location>
        <begin position="154"/>
        <end position="163"/>
    </location>
</feature>
<dbReference type="AlphaFoldDB" id="A0A7J6R992"/>
<feature type="region of interest" description="Disordered" evidence="1">
    <location>
        <begin position="154"/>
        <end position="182"/>
    </location>
</feature>
<feature type="compositionally biased region" description="Polar residues" evidence="1">
    <location>
        <begin position="22"/>
        <end position="38"/>
    </location>
</feature>
<evidence type="ECO:0000313" key="2">
    <source>
        <dbReference type="EMBL" id="KAF4717429.1"/>
    </source>
</evidence>
<dbReference type="OMA" id="QALYEYG"/>
<comment type="caution">
    <text evidence="2">The sequence shown here is derived from an EMBL/GenBank/DDBJ whole genome shotgun (WGS) entry which is preliminary data.</text>
</comment>
<keyword evidence="3" id="KW-1185">Reference proteome</keyword>
<sequence>MGQEISELNKSVTASDVPAPLSTPTTSDYQSVQDTTAPQGGGGGLHQLGQQMTQRQFDSGENPRAAATSNEGVGYLTGGLLLTEQSPVGNGYPSTTNLGRPTELGTGHSVMPQSQEEQLQQILLRHQGQVQRPQQGGQRQRQAQQDLSLQQLQQQLRQAQRGQYSRRQDSARQAAPSYDSGNFHATSYYNTSSLAAVGSATEEVKIKRLSEEEVTKIVESEGYDDINIYDTSVPAGLKKVLAALHGNGVVDGLNGLESKGTKLPPNAVEFVPGKPYGSGMTTTTTRLPPAAAPSLQPVTSGMSSSRTQNREQSFLQALYEYGLIK</sequence>
<accession>A0A7J6R992</accession>
<evidence type="ECO:0000313" key="3">
    <source>
        <dbReference type="Proteomes" id="UP000553632"/>
    </source>
</evidence>
<feature type="compositionally biased region" description="Polar residues" evidence="1">
    <location>
        <begin position="1"/>
        <end position="14"/>
    </location>
</feature>
<name>A0A7J6R992_PEROL</name>
<protein>
    <submittedName>
        <fullName evidence="2">Uncharacterized protein</fullName>
    </submittedName>
</protein>
<feature type="compositionally biased region" description="Polar residues" evidence="1">
    <location>
        <begin position="296"/>
        <end position="309"/>
    </location>
</feature>
<reference evidence="2 3" key="1">
    <citation type="submission" date="2020-04" db="EMBL/GenBank/DDBJ databases">
        <title>Perkinsus olseni comparative genomics.</title>
        <authorList>
            <person name="Bogema D.R."/>
        </authorList>
    </citation>
    <scope>NUCLEOTIDE SEQUENCE [LARGE SCALE GENOMIC DNA]</scope>
    <source>
        <strain evidence="2 3">ATCC PRA-207</strain>
    </source>
</reference>